<dbReference type="PANTHER" id="PTHR10625">
    <property type="entry name" value="HISTONE DEACETYLASE HDAC1-RELATED"/>
    <property type="match status" value="1"/>
</dbReference>
<dbReference type="Pfam" id="PF00850">
    <property type="entry name" value="Hist_deacetyl"/>
    <property type="match status" value="1"/>
</dbReference>
<evidence type="ECO:0000256" key="2">
    <source>
        <dbReference type="ARBA" id="ARBA00005947"/>
    </source>
</evidence>
<accession>A0ABV7W1L1</accession>
<evidence type="ECO:0000256" key="3">
    <source>
        <dbReference type="ARBA" id="ARBA00022723"/>
    </source>
</evidence>
<feature type="domain" description="Histone deacetylase" evidence="6">
    <location>
        <begin position="29"/>
        <end position="336"/>
    </location>
</feature>
<dbReference type="RefSeq" id="WP_382171554.1">
    <property type="nucleotide sequence ID" value="NZ_JBHRXX010000002.1"/>
</dbReference>
<gene>
    <name evidence="7" type="ORF">ACFOPI_04855</name>
</gene>
<dbReference type="InterPro" id="IPR023696">
    <property type="entry name" value="Ureohydrolase_dom_sf"/>
</dbReference>
<name>A0ABV7W1L1_9BURK</name>
<dbReference type="EMBL" id="JBHRXX010000002">
    <property type="protein sequence ID" value="MFC3682911.1"/>
    <property type="molecule type" value="Genomic_DNA"/>
</dbReference>
<reference evidence="8" key="1">
    <citation type="journal article" date="2019" name="Int. J. Syst. Evol. Microbiol.">
        <title>The Global Catalogue of Microorganisms (GCM) 10K type strain sequencing project: providing services to taxonomists for standard genome sequencing and annotation.</title>
        <authorList>
            <consortium name="The Broad Institute Genomics Platform"/>
            <consortium name="The Broad Institute Genome Sequencing Center for Infectious Disease"/>
            <person name="Wu L."/>
            <person name="Ma J."/>
        </authorList>
    </citation>
    <scope>NUCLEOTIDE SEQUENCE [LARGE SCALE GENOMIC DNA]</scope>
    <source>
        <strain evidence="8">KCTC 42501</strain>
    </source>
</reference>
<keyword evidence="8" id="KW-1185">Reference proteome</keyword>
<organism evidence="7 8">
    <name type="scientific">Hydrogenophaga luteola</name>
    <dbReference type="NCBI Taxonomy" id="1591122"/>
    <lineage>
        <taxon>Bacteria</taxon>
        <taxon>Pseudomonadati</taxon>
        <taxon>Pseudomonadota</taxon>
        <taxon>Betaproteobacteria</taxon>
        <taxon>Burkholderiales</taxon>
        <taxon>Comamonadaceae</taxon>
        <taxon>Hydrogenophaga</taxon>
    </lineage>
</organism>
<evidence type="ECO:0000256" key="4">
    <source>
        <dbReference type="ARBA" id="ARBA00022801"/>
    </source>
</evidence>
<keyword evidence="3" id="KW-0479">Metal-binding</keyword>
<evidence type="ECO:0000259" key="6">
    <source>
        <dbReference type="Pfam" id="PF00850"/>
    </source>
</evidence>
<keyword evidence="5" id="KW-0862">Zinc</keyword>
<dbReference type="PRINTS" id="PR01270">
    <property type="entry name" value="HDASUPER"/>
</dbReference>
<evidence type="ECO:0000256" key="1">
    <source>
        <dbReference type="ARBA" id="ARBA00001947"/>
    </source>
</evidence>
<evidence type="ECO:0000313" key="7">
    <source>
        <dbReference type="EMBL" id="MFC3682911.1"/>
    </source>
</evidence>
<dbReference type="SUPFAM" id="SSF52768">
    <property type="entry name" value="Arginase/deacetylase"/>
    <property type="match status" value="1"/>
</dbReference>
<dbReference type="InterPro" id="IPR023801">
    <property type="entry name" value="His_deacetylse_dom"/>
</dbReference>
<dbReference type="InterPro" id="IPR000286">
    <property type="entry name" value="HDACs"/>
</dbReference>
<dbReference type="InterPro" id="IPR037138">
    <property type="entry name" value="His_deacetylse_dom_sf"/>
</dbReference>
<dbReference type="CDD" id="cd10001">
    <property type="entry name" value="HDAC_classII_APAH"/>
    <property type="match status" value="1"/>
</dbReference>
<dbReference type="PANTHER" id="PTHR10625:SF17">
    <property type="entry name" value="HISTONE DEACETYLASE 8"/>
    <property type="match status" value="1"/>
</dbReference>
<comment type="cofactor">
    <cofactor evidence="1">
        <name>Zn(2+)</name>
        <dbReference type="ChEBI" id="CHEBI:29105"/>
    </cofactor>
</comment>
<evidence type="ECO:0000256" key="5">
    <source>
        <dbReference type="ARBA" id="ARBA00022833"/>
    </source>
</evidence>
<dbReference type="Proteomes" id="UP001595729">
    <property type="component" value="Unassembled WGS sequence"/>
</dbReference>
<sequence>MLPVLYTPEHRQHEPGFFFVAGNIHPAQERIDRAERLRDAAVDAGCELVTAAEHGLAPVAAVHTPDYLCFLEDAHRRWTEVPGASAEIIPNVFAVPGLHHGYPERVVGQAGYHMQDLASPIGPGTYAAALASANLAADAARRVISGAPAAYAICRPPGHHAYRERGGGVCYLNNAAIAAQQLRQDGRRVAIIDIDVHHGNGTQGIFYERDDVYFVSIHRDPLNYHPYFCGYAQERGAGAGLGFNLNLPLPADTGDDDYLVALEHACRRLHAFQPDTLVISLGLDAHENDPFNGFRVTTEGFRRIGQRLGRLGFPCVMVQEGGYDCEHIGANLVHFLDGLTGSLRA</sequence>
<comment type="similarity">
    <text evidence="2">Belongs to the histone deacetylase family.</text>
</comment>
<comment type="caution">
    <text evidence="7">The sequence shown here is derived from an EMBL/GenBank/DDBJ whole genome shotgun (WGS) entry which is preliminary data.</text>
</comment>
<keyword evidence="4" id="KW-0378">Hydrolase</keyword>
<evidence type="ECO:0000313" key="8">
    <source>
        <dbReference type="Proteomes" id="UP001595729"/>
    </source>
</evidence>
<dbReference type="Gene3D" id="3.40.800.20">
    <property type="entry name" value="Histone deacetylase domain"/>
    <property type="match status" value="1"/>
</dbReference>
<proteinExistence type="inferred from homology"/>
<protein>
    <submittedName>
        <fullName evidence="7">Histone deacetylase family protein</fullName>
    </submittedName>
</protein>